<dbReference type="SUPFAM" id="SSF54637">
    <property type="entry name" value="Thioesterase/thiol ester dehydrase-isomerase"/>
    <property type="match status" value="1"/>
</dbReference>
<dbReference type="Proteomes" id="UP000519004">
    <property type="component" value="Unassembled WGS sequence"/>
</dbReference>
<reference evidence="2 3" key="1">
    <citation type="submission" date="2020-08" db="EMBL/GenBank/DDBJ databases">
        <title>Genomic Encyclopedia of Type Strains, Phase IV (KMG-IV): sequencing the most valuable type-strain genomes for metagenomic binning, comparative biology and taxonomic classification.</title>
        <authorList>
            <person name="Goeker M."/>
        </authorList>
    </citation>
    <scope>NUCLEOTIDE SEQUENCE [LARGE SCALE GENOMIC DNA]</scope>
    <source>
        <strain evidence="2 3">DSM 25897</strain>
    </source>
</reference>
<name>A0A7W7Y119_9GAMM</name>
<sequence length="157" mass="16338">MTHAATDALLAELAAHYDGMPPTRAMGVRVLGYDGQTLRLSAPLARNVNDKGCAFGGSLAGLMTLAAWGLATLKLGEAGQHAEVYVADSQVRYLAPLYDELVAEARLAAGESWDDFLAAYAARGRARATLSACVRLPGGGEAASFTGRFAALAPKAR</sequence>
<dbReference type="NCBIfam" id="TIGR02447">
    <property type="entry name" value="yiiD_Cterm"/>
    <property type="match status" value="1"/>
</dbReference>
<dbReference type="AlphaFoldDB" id="A0A7W7Y119"/>
<gene>
    <name evidence="2" type="ORF">HNQ58_002044</name>
</gene>
<accession>A0A7W7Y119</accession>
<evidence type="ECO:0000313" key="3">
    <source>
        <dbReference type="Proteomes" id="UP000519004"/>
    </source>
</evidence>
<feature type="domain" description="Thioesterase putative" evidence="1">
    <location>
        <begin position="18"/>
        <end position="152"/>
    </location>
</feature>
<dbReference type="Gene3D" id="3.10.129.10">
    <property type="entry name" value="Hotdog Thioesterase"/>
    <property type="match status" value="1"/>
</dbReference>
<dbReference type="InterPro" id="IPR012660">
    <property type="entry name" value="YiiD_C"/>
</dbReference>
<dbReference type="RefSeq" id="WP_183948807.1">
    <property type="nucleotide sequence ID" value="NZ_JACHHX010000015.1"/>
</dbReference>
<keyword evidence="3" id="KW-1185">Reference proteome</keyword>
<organism evidence="2 3">
    <name type="scientific">Rehaibacterium terrae</name>
    <dbReference type="NCBI Taxonomy" id="1341696"/>
    <lineage>
        <taxon>Bacteria</taxon>
        <taxon>Pseudomonadati</taxon>
        <taxon>Pseudomonadota</taxon>
        <taxon>Gammaproteobacteria</taxon>
        <taxon>Lysobacterales</taxon>
        <taxon>Lysobacteraceae</taxon>
        <taxon>Rehaibacterium</taxon>
    </lineage>
</organism>
<dbReference type="InterPro" id="IPR029069">
    <property type="entry name" value="HotDog_dom_sf"/>
</dbReference>
<dbReference type="Pfam" id="PF09500">
    <property type="entry name" value="YiiD_C"/>
    <property type="match status" value="1"/>
</dbReference>
<evidence type="ECO:0000259" key="1">
    <source>
        <dbReference type="Pfam" id="PF09500"/>
    </source>
</evidence>
<evidence type="ECO:0000313" key="2">
    <source>
        <dbReference type="EMBL" id="MBB5016133.1"/>
    </source>
</evidence>
<dbReference type="EMBL" id="JACHHX010000015">
    <property type="protein sequence ID" value="MBB5016133.1"/>
    <property type="molecule type" value="Genomic_DNA"/>
</dbReference>
<proteinExistence type="predicted"/>
<protein>
    <submittedName>
        <fullName evidence="2">Thioesterase domain-containing protein</fullName>
    </submittedName>
</protein>
<comment type="caution">
    <text evidence="2">The sequence shown here is derived from an EMBL/GenBank/DDBJ whole genome shotgun (WGS) entry which is preliminary data.</text>
</comment>